<dbReference type="Proteomes" id="UP000192923">
    <property type="component" value="Unassembled WGS sequence"/>
</dbReference>
<protein>
    <submittedName>
        <fullName evidence="3">PEP-CTERM protein-sorting domain-containing protein</fullName>
    </submittedName>
</protein>
<evidence type="ECO:0000313" key="3">
    <source>
        <dbReference type="EMBL" id="SMF93670.1"/>
    </source>
</evidence>
<feature type="domain" description="Ice-binding protein C-terminal" evidence="2">
    <location>
        <begin position="171"/>
        <end position="195"/>
    </location>
</feature>
<dbReference type="EMBL" id="FXAM01000001">
    <property type="protein sequence ID" value="SMF93670.1"/>
    <property type="molecule type" value="Genomic_DNA"/>
</dbReference>
<dbReference type="RefSeq" id="WP_085210428.1">
    <property type="nucleotide sequence ID" value="NZ_FXAM01000001.1"/>
</dbReference>
<keyword evidence="1" id="KW-0732">Signal</keyword>
<keyword evidence="4" id="KW-1185">Reference proteome</keyword>
<dbReference type="AlphaFoldDB" id="A0A1Y6CU01"/>
<accession>A0A1Y6CU01</accession>
<feature type="signal peptide" evidence="1">
    <location>
        <begin position="1"/>
        <end position="25"/>
    </location>
</feature>
<evidence type="ECO:0000313" key="4">
    <source>
        <dbReference type="Proteomes" id="UP000192923"/>
    </source>
</evidence>
<organism evidence="3 4">
    <name type="scientific">Methylomagnum ishizawai</name>
    <dbReference type="NCBI Taxonomy" id="1760988"/>
    <lineage>
        <taxon>Bacteria</taxon>
        <taxon>Pseudomonadati</taxon>
        <taxon>Pseudomonadota</taxon>
        <taxon>Gammaproteobacteria</taxon>
        <taxon>Methylococcales</taxon>
        <taxon>Methylococcaceae</taxon>
        <taxon>Methylomagnum</taxon>
    </lineage>
</organism>
<dbReference type="NCBIfam" id="TIGR02595">
    <property type="entry name" value="PEP_CTERM"/>
    <property type="match status" value="1"/>
</dbReference>
<evidence type="ECO:0000259" key="2">
    <source>
        <dbReference type="Pfam" id="PF07589"/>
    </source>
</evidence>
<gene>
    <name evidence="3" type="ORF">SAMN02949497_0957</name>
</gene>
<feature type="chain" id="PRO_5012373534" evidence="1">
    <location>
        <begin position="26"/>
        <end position="198"/>
    </location>
</feature>
<evidence type="ECO:0000256" key="1">
    <source>
        <dbReference type="SAM" id="SignalP"/>
    </source>
</evidence>
<name>A0A1Y6CU01_9GAMM</name>
<reference evidence="3 4" key="1">
    <citation type="submission" date="2016-12" db="EMBL/GenBank/DDBJ databases">
        <authorList>
            <person name="Song W.-J."/>
            <person name="Kurnit D.M."/>
        </authorList>
    </citation>
    <scope>NUCLEOTIDE SEQUENCE [LARGE SCALE GENOMIC DNA]</scope>
    <source>
        <strain evidence="3 4">175</strain>
    </source>
</reference>
<dbReference type="InterPro" id="IPR013424">
    <property type="entry name" value="Ice-binding_C"/>
</dbReference>
<dbReference type="Pfam" id="PF07589">
    <property type="entry name" value="PEP-CTERM"/>
    <property type="match status" value="1"/>
</dbReference>
<sequence length="198" mass="20232">MKKLRTLRFTALLLAFSALAPSVDAAPMLVGSGPYTGISDIDISGTSYDVTFIEGTYSSLVSTHFGLTQGNDSLADAIASAIASVLLATPTTRAEVYGLTGTASGSSIMIPTGIGFPFGPGTPFVIGSNVHSDFAASNWQVDTSPVPLNSPTDDTTTGDLVYVDVTLSAAAVPEPTSLALFSVGLAAAAVRKSRRKPA</sequence>
<proteinExistence type="predicted"/>